<dbReference type="AlphaFoldDB" id="A0A7W4FEV3"/>
<feature type="transmembrane region" description="Helical" evidence="1">
    <location>
        <begin position="6"/>
        <end position="27"/>
    </location>
</feature>
<organism evidence="2 3">
    <name type="scientific">Gluconacetobacter diazotrophicus</name>
    <name type="common">Acetobacter diazotrophicus</name>
    <dbReference type="NCBI Taxonomy" id="33996"/>
    <lineage>
        <taxon>Bacteria</taxon>
        <taxon>Pseudomonadati</taxon>
        <taxon>Pseudomonadota</taxon>
        <taxon>Alphaproteobacteria</taxon>
        <taxon>Acetobacterales</taxon>
        <taxon>Acetobacteraceae</taxon>
        <taxon>Gluconacetobacter</taxon>
    </lineage>
</organism>
<keyword evidence="1" id="KW-1133">Transmembrane helix</keyword>
<proteinExistence type="predicted"/>
<evidence type="ECO:0000256" key="1">
    <source>
        <dbReference type="SAM" id="Phobius"/>
    </source>
</evidence>
<keyword evidence="1" id="KW-0812">Transmembrane</keyword>
<name>A0A7W4FEV3_GLUDI</name>
<sequence>MMLNSTIIEIDGIFLGTAILVAGSRLLRFYAVHDSVRALHNQVLPDLAALRHAVGLHFRRVLKRRGRPDQGC</sequence>
<gene>
    <name evidence="2" type="ORF">HLH33_09025</name>
</gene>
<keyword evidence="1" id="KW-0472">Membrane</keyword>
<protein>
    <submittedName>
        <fullName evidence="2">Uncharacterized protein</fullName>
    </submittedName>
</protein>
<dbReference type="EMBL" id="JABEQG010000014">
    <property type="protein sequence ID" value="MBB2156448.1"/>
    <property type="molecule type" value="Genomic_DNA"/>
</dbReference>
<evidence type="ECO:0000313" key="2">
    <source>
        <dbReference type="EMBL" id="MBB2156448.1"/>
    </source>
</evidence>
<evidence type="ECO:0000313" key="3">
    <source>
        <dbReference type="Proteomes" id="UP000550787"/>
    </source>
</evidence>
<accession>A0A7W4FEV3</accession>
<dbReference type="Proteomes" id="UP000550787">
    <property type="component" value="Unassembled WGS sequence"/>
</dbReference>
<dbReference type="OMA" id="ACHNARQ"/>
<comment type="caution">
    <text evidence="2">The sequence shown here is derived from an EMBL/GenBank/DDBJ whole genome shotgun (WGS) entry which is preliminary data.</text>
</comment>
<reference evidence="2 3" key="1">
    <citation type="submission" date="2020-04" db="EMBL/GenBank/DDBJ databases">
        <title>Description of novel Gluconacetobacter.</title>
        <authorList>
            <person name="Sombolestani A."/>
        </authorList>
    </citation>
    <scope>NUCLEOTIDE SEQUENCE [LARGE SCALE GENOMIC DNA]</scope>
    <source>
        <strain evidence="2 3">LMG 7603</strain>
    </source>
</reference>